<keyword evidence="1" id="KW-1133">Transmembrane helix</keyword>
<evidence type="ECO:0000256" key="2">
    <source>
        <dbReference type="SAM" id="SignalP"/>
    </source>
</evidence>
<keyword evidence="1" id="KW-0472">Membrane</keyword>
<feature type="signal peptide" evidence="2">
    <location>
        <begin position="1"/>
        <end position="16"/>
    </location>
</feature>
<dbReference type="Proteomes" id="UP001162162">
    <property type="component" value="Unassembled WGS sequence"/>
</dbReference>
<dbReference type="AlphaFoldDB" id="A0AAV8ZCT6"/>
<proteinExistence type="predicted"/>
<feature type="transmembrane region" description="Helical" evidence="1">
    <location>
        <begin position="122"/>
        <end position="141"/>
    </location>
</feature>
<reference evidence="3" key="1">
    <citation type="journal article" date="2023" name="Insect Mol. Biol.">
        <title>Genome sequencing provides insights into the evolution of gene families encoding plant cell wall-degrading enzymes in longhorned beetles.</title>
        <authorList>
            <person name="Shin N.R."/>
            <person name="Okamura Y."/>
            <person name="Kirsch R."/>
            <person name="Pauchet Y."/>
        </authorList>
    </citation>
    <scope>NUCLEOTIDE SEQUENCE</scope>
    <source>
        <strain evidence="3">AMC_N1</strain>
    </source>
</reference>
<evidence type="ECO:0000313" key="4">
    <source>
        <dbReference type="Proteomes" id="UP001162162"/>
    </source>
</evidence>
<keyword evidence="2" id="KW-0732">Signal</keyword>
<feature type="transmembrane region" description="Helical" evidence="1">
    <location>
        <begin position="147"/>
        <end position="167"/>
    </location>
</feature>
<protein>
    <submittedName>
        <fullName evidence="3">Uncharacterized protein</fullName>
    </submittedName>
</protein>
<keyword evidence="1" id="KW-0812">Transmembrane</keyword>
<organism evidence="3 4">
    <name type="scientific">Aromia moschata</name>
    <dbReference type="NCBI Taxonomy" id="1265417"/>
    <lineage>
        <taxon>Eukaryota</taxon>
        <taxon>Metazoa</taxon>
        <taxon>Ecdysozoa</taxon>
        <taxon>Arthropoda</taxon>
        <taxon>Hexapoda</taxon>
        <taxon>Insecta</taxon>
        <taxon>Pterygota</taxon>
        <taxon>Neoptera</taxon>
        <taxon>Endopterygota</taxon>
        <taxon>Coleoptera</taxon>
        <taxon>Polyphaga</taxon>
        <taxon>Cucujiformia</taxon>
        <taxon>Chrysomeloidea</taxon>
        <taxon>Cerambycidae</taxon>
        <taxon>Cerambycinae</taxon>
        <taxon>Callichromatini</taxon>
        <taxon>Aromia</taxon>
    </lineage>
</organism>
<sequence>MDIVLVHLMLSCLVCGNSFSHCFTDYSQINKENIRKGLGECFRKYSSMLHLTPEGRQNITTSQMSGTNSFTIHALNVSEFNLFNDTVVVKMKKNNDTVDISFKISNRTEISARKMMGSTNNAMQYMLVPGFLMAGILPWIMPWLQMAVMGLGMVNNMAFTSALFSLVRSYVFEKEPDEHVVYVNHGYRKKKPYRRK</sequence>
<gene>
    <name evidence="3" type="ORF">NQ318_021349</name>
</gene>
<comment type="caution">
    <text evidence="3">The sequence shown here is derived from an EMBL/GenBank/DDBJ whole genome shotgun (WGS) entry which is preliminary data.</text>
</comment>
<keyword evidence="4" id="KW-1185">Reference proteome</keyword>
<dbReference type="EMBL" id="JAPWTK010000004">
    <property type="protein sequence ID" value="KAJ8961748.1"/>
    <property type="molecule type" value="Genomic_DNA"/>
</dbReference>
<accession>A0AAV8ZCT6</accession>
<evidence type="ECO:0000313" key="3">
    <source>
        <dbReference type="EMBL" id="KAJ8961748.1"/>
    </source>
</evidence>
<feature type="chain" id="PRO_5043361824" evidence="2">
    <location>
        <begin position="17"/>
        <end position="196"/>
    </location>
</feature>
<name>A0AAV8ZCT6_9CUCU</name>
<evidence type="ECO:0000256" key="1">
    <source>
        <dbReference type="SAM" id="Phobius"/>
    </source>
</evidence>